<sequence>MAHIRTWHLKVCLCVGTFLILLLVWGHVAQEGPKGALGLDLSPLFHGDLVRPPCRDRLVLLILVTSHPAHTEQRKVIRKTWAAQGAMATYPWQAVFLIGRTLDVELDWHIHKEHVANGDILMGNYLDTYRNLTLKVMHGLQWAAGTCQPRYILKTDDDCFVNTERLPAFLALSNQLREGLYVGSTFSREKRVVIRDPSSKWYVSKQSYDPDTYPPYASGIGYVLSLDVAKTVLAVAQATPPIPMEDAYVGILADRAGIKLLSSTRFAKHNLKWSICNYRYLMVIHRVSPAEQEVALGNVQLANTACTMNKEVTHW</sequence>
<reference evidence="11" key="1">
    <citation type="submission" date="2009-11" db="EMBL/GenBank/DDBJ databases">
        <authorList>
            <consortium name="US DOE Joint Genome Institute (JGI-PGF)"/>
            <person name="Ottilar R."/>
            <person name="Schmutz J."/>
            <person name="Salamov A."/>
            <person name="Cheng J.F."/>
            <person name="Lucas S."/>
            <person name="Pitluck S."/>
            <person name="Gundlach H."/>
            <person name="Guo Y."/>
            <person name="Haberer G."/>
            <person name="Nasrallah J."/>
            <person name="Mayer K.F.X."/>
            <person name="van de Peer Y."/>
            <person name="Weigel D."/>
            <person name="Grigoriev I.V."/>
        </authorList>
    </citation>
    <scope>NUCLEOTIDE SEQUENCE</scope>
    <source>
        <strain evidence="11">Nigerian</strain>
    </source>
</reference>
<dbReference type="FunFam" id="3.90.550.50:FF:000122">
    <property type="entry name" value="Hexosyltransferase"/>
    <property type="match status" value="1"/>
</dbReference>
<accession>A0A1B8XSV9</accession>
<organism evidence="11">
    <name type="scientific">Xenopus tropicalis</name>
    <name type="common">Western clawed frog</name>
    <name type="synonym">Silurana tropicalis</name>
    <dbReference type="NCBI Taxonomy" id="8364"/>
    <lineage>
        <taxon>Eukaryota</taxon>
        <taxon>Metazoa</taxon>
        <taxon>Chordata</taxon>
        <taxon>Craniata</taxon>
        <taxon>Vertebrata</taxon>
        <taxon>Euteleostomi</taxon>
        <taxon>Amphibia</taxon>
        <taxon>Batrachia</taxon>
        <taxon>Anura</taxon>
        <taxon>Pipoidea</taxon>
        <taxon>Pipidae</taxon>
        <taxon>Xenopodinae</taxon>
        <taxon>Xenopus</taxon>
        <taxon>Silurana</taxon>
    </lineage>
</organism>
<evidence type="ECO:0000256" key="3">
    <source>
        <dbReference type="ARBA" id="ARBA00022676"/>
    </source>
</evidence>
<dbReference type="PANTHER" id="PTHR11214:SF376">
    <property type="entry name" value="HEXOSYLTRANSFERASE"/>
    <property type="match status" value="1"/>
</dbReference>
<evidence type="ECO:0000256" key="9">
    <source>
        <dbReference type="ARBA" id="ARBA00023136"/>
    </source>
</evidence>
<dbReference type="RefSeq" id="XP_004920925.2">
    <property type="nucleotide sequence ID" value="XM_004920868.4"/>
</dbReference>
<dbReference type="KEGG" id="xtr:101734599"/>
<evidence type="ECO:0000256" key="10">
    <source>
        <dbReference type="RuleBase" id="RU363063"/>
    </source>
</evidence>
<evidence type="ECO:0000256" key="4">
    <source>
        <dbReference type="ARBA" id="ARBA00022679"/>
    </source>
</evidence>
<dbReference type="EMBL" id="KV464496">
    <property type="protein sequence ID" value="OCA13741.1"/>
    <property type="molecule type" value="Genomic_DNA"/>
</dbReference>
<keyword evidence="5" id="KW-0812">Transmembrane</keyword>
<dbReference type="GO" id="GO:0016758">
    <property type="term" value="F:hexosyltransferase activity"/>
    <property type="evidence" value="ECO:0007669"/>
    <property type="project" value="InterPro"/>
</dbReference>
<keyword evidence="7" id="KW-1133">Transmembrane helix</keyword>
<dbReference type="PANTHER" id="PTHR11214">
    <property type="entry name" value="BETA-1,3-N-ACETYLGLUCOSAMINYLTRANSFERASE"/>
    <property type="match status" value="1"/>
</dbReference>
<gene>
    <name evidence="11" type="ORF">XENTR_v90029687mg</name>
</gene>
<reference evidence="11" key="3">
    <citation type="submission" date="2016-05" db="EMBL/GenBank/DDBJ databases">
        <title>WGS assembly of Xenopus tropicalis.</title>
        <authorList>
            <person name="Sessions A."/>
            <person name="Jenkins J."/>
            <person name="Mitros T."/>
            <person name="Lyons J.T."/>
            <person name="Dichmann D.S."/>
            <person name="Robert J."/>
            <person name="Harland R.M."/>
            <person name="Rokhsar D.S."/>
        </authorList>
    </citation>
    <scope>NUCLEOTIDE SEQUENCE</scope>
    <source>
        <strain evidence="11">Nigerian</strain>
    </source>
</reference>
<dbReference type="Pfam" id="PF01762">
    <property type="entry name" value="Galactosyl_T"/>
    <property type="match status" value="1"/>
</dbReference>
<dbReference type="Gene3D" id="3.90.550.50">
    <property type="match status" value="1"/>
</dbReference>
<keyword evidence="3 10" id="KW-0328">Glycosyltransferase</keyword>
<dbReference type="OrthoDB" id="2139606at2759"/>
<comment type="subcellular location">
    <subcellularLocation>
        <location evidence="1 10">Golgi apparatus membrane</location>
        <topology evidence="1 10">Single-pass type II membrane protein</topology>
    </subcellularLocation>
</comment>
<name>A0A1B8XSV9_XENTR</name>
<keyword evidence="8 10" id="KW-0333">Golgi apparatus</keyword>
<keyword evidence="4" id="KW-0808">Transferase</keyword>
<keyword evidence="6" id="KW-0735">Signal-anchor</keyword>
<keyword evidence="9" id="KW-0472">Membrane</keyword>
<protein>
    <recommendedName>
        <fullName evidence="10">Hexosyltransferase</fullName>
        <ecNumber evidence="10">2.4.1.-</ecNumber>
    </recommendedName>
</protein>
<evidence type="ECO:0000256" key="6">
    <source>
        <dbReference type="ARBA" id="ARBA00022968"/>
    </source>
</evidence>
<dbReference type="AlphaFoldDB" id="A0A1B8XSV9"/>
<evidence type="ECO:0000256" key="5">
    <source>
        <dbReference type="ARBA" id="ARBA00022692"/>
    </source>
</evidence>
<evidence type="ECO:0000256" key="7">
    <source>
        <dbReference type="ARBA" id="ARBA00022989"/>
    </source>
</evidence>
<evidence type="ECO:0000256" key="1">
    <source>
        <dbReference type="ARBA" id="ARBA00004323"/>
    </source>
</evidence>
<evidence type="ECO:0000256" key="8">
    <source>
        <dbReference type="ARBA" id="ARBA00023034"/>
    </source>
</evidence>
<evidence type="ECO:0000256" key="2">
    <source>
        <dbReference type="ARBA" id="ARBA00008661"/>
    </source>
</evidence>
<proteinExistence type="inferred from homology"/>
<dbReference type="EC" id="2.4.1.-" evidence="10"/>
<dbReference type="GO" id="GO:0000139">
    <property type="term" value="C:Golgi membrane"/>
    <property type="evidence" value="ECO:0007669"/>
    <property type="project" value="UniProtKB-SubCell"/>
</dbReference>
<reference evidence="11" key="2">
    <citation type="journal article" date="2010" name="Science">
        <title>The genome of the Western clawed frog Xenopus tropicalis.</title>
        <authorList>
            <person name="Hellsten U."/>
            <person name="Harland R.M."/>
            <person name="Gilchrist M.J."/>
            <person name="Hendrix D."/>
            <person name="Jurka J."/>
            <person name="Kapitonov V."/>
            <person name="Ovcharenko I."/>
            <person name="Putnam N.H."/>
            <person name="Shu S."/>
            <person name="Taher L."/>
            <person name="Blitz I.L."/>
            <person name="Blumberg B."/>
            <person name="Dichmann D.S."/>
            <person name="Dubchak I."/>
            <person name="Amaya E."/>
            <person name="Detter J.C."/>
            <person name="Fletcher R."/>
            <person name="Gerhard D.S."/>
            <person name="Goodstein D."/>
            <person name="Graves T."/>
            <person name="Grigoriev I.V."/>
            <person name="Grimwood J."/>
            <person name="Kawashima T."/>
            <person name="Lindquist E."/>
            <person name="Lucas S.M."/>
            <person name="Mead P.E."/>
            <person name="Mitros T."/>
            <person name="Ogino H."/>
            <person name="Ohta Y."/>
            <person name="Poliakov A.V."/>
            <person name="Pollet N."/>
            <person name="Robert J."/>
            <person name="Salamov A."/>
            <person name="Sater A.K."/>
            <person name="Schmutz J."/>
            <person name="Terry A."/>
            <person name="Vize P.D."/>
            <person name="Warren W.C."/>
            <person name="Wells D."/>
            <person name="Wills A."/>
            <person name="Wilson R.K."/>
            <person name="Zimmerman L.B."/>
            <person name="Zorn A.M."/>
            <person name="Grainger R."/>
            <person name="Grammer T."/>
            <person name="Khokha M.K."/>
            <person name="Richardson P.M."/>
            <person name="Rokhsar D.S."/>
        </authorList>
    </citation>
    <scope>NUCLEOTIDE SEQUENCE [LARGE SCALE GENOMIC DNA]</scope>
    <source>
        <strain evidence="11">Nigerian</strain>
    </source>
</reference>
<dbReference type="InterPro" id="IPR002659">
    <property type="entry name" value="Glyco_trans_31"/>
</dbReference>
<evidence type="ECO:0000313" key="11">
    <source>
        <dbReference type="EMBL" id="OCA13741.1"/>
    </source>
</evidence>
<comment type="similarity">
    <text evidence="2 10">Belongs to the glycosyltransferase 31 family.</text>
</comment>